<keyword evidence="3" id="KW-1185">Reference proteome</keyword>
<comment type="caution">
    <text evidence="2">The sequence shown here is derived from an EMBL/GenBank/DDBJ whole genome shotgun (WGS) entry which is preliminary data.</text>
</comment>
<evidence type="ECO:0000313" key="3">
    <source>
        <dbReference type="Proteomes" id="UP000321245"/>
    </source>
</evidence>
<name>A0A511NDV3_9FLAO</name>
<feature type="region of interest" description="Disordered" evidence="1">
    <location>
        <begin position="1"/>
        <end position="27"/>
    </location>
</feature>
<accession>A0A511NDV3</accession>
<dbReference type="AlphaFoldDB" id="A0A511NDV3"/>
<evidence type="ECO:0000313" key="2">
    <source>
        <dbReference type="EMBL" id="GEM50796.1"/>
    </source>
</evidence>
<dbReference type="EMBL" id="BJXC01000002">
    <property type="protein sequence ID" value="GEM50796.1"/>
    <property type="molecule type" value="Genomic_DNA"/>
</dbReference>
<feature type="compositionally biased region" description="Basic and acidic residues" evidence="1">
    <location>
        <begin position="11"/>
        <end position="27"/>
    </location>
</feature>
<gene>
    <name evidence="2" type="ORF">EB1_05860</name>
</gene>
<reference evidence="2 3" key="1">
    <citation type="submission" date="2019-07" db="EMBL/GenBank/DDBJ databases">
        <title>Whole genome shotgun sequence of Empedobacter brevis NBRC 14943.</title>
        <authorList>
            <person name="Hosoyama A."/>
            <person name="Uohara A."/>
            <person name="Ohji S."/>
            <person name="Ichikawa N."/>
        </authorList>
    </citation>
    <scope>NUCLEOTIDE SEQUENCE [LARGE SCALE GENOMIC DNA]</scope>
    <source>
        <strain evidence="2 3">NBRC 14943</strain>
    </source>
</reference>
<sequence length="60" mass="7044">MFGTDGSVVKGLDKKSENKEPETDKNSDQQMVFYRRIYFYVSYKQGVNIEILHFKCQGVF</sequence>
<protein>
    <submittedName>
        <fullName evidence="2">Uncharacterized protein</fullName>
    </submittedName>
</protein>
<dbReference type="Proteomes" id="UP000321245">
    <property type="component" value="Unassembled WGS sequence"/>
</dbReference>
<organism evidence="2 3">
    <name type="scientific">Empedobacter brevis NBRC 14943 = ATCC 43319</name>
    <dbReference type="NCBI Taxonomy" id="1218108"/>
    <lineage>
        <taxon>Bacteria</taxon>
        <taxon>Pseudomonadati</taxon>
        <taxon>Bacteroidota</taxon>
        <taxon>Flavobacteriia</taxon>
        <taxon>Flavobacteriales</taxon>
        <taxon>Weeksellaceae</taxon>
        <taxon>Empedobacter</taxon>
    </lineage>
</organism>
<evidence type="ECO:0000256" key="1">
    <source>
        <dbReference type="SAM" id="MobiDB-lite"/>
    </source>
</evidence>
<proteinExistence type="predicted"/>